<feature type="compositionally biased region" description="Low complexity" evidence="7">
    <location>
        <begin position="249"/>
        <end position="264"/>
    </location>
</feature>
<dbReference type="PROSITE" id="PS50066">
    <property type="entry name" value="MADS_BOX_2"/>
    <property type="match status" value="1"/>
</dbReference>
<keyword evidence="3" id="KW-0238">DNA-binding</keyword>
<evidence type="ECO:0000256" key="5">
    <source>
        <dbReference type="ARBA" id="ARBA00023242"/>
    </source>
</evidence>
<feature type="coiled-coil region" evidence="6">
    <location>
        <begin position="120"/>
        <end position="176"/>
    </location>
</feature>
<dbReference type="GO" id="GO:0046983">
    <property type="term" value="F:protein dimerization activity"/>
    <property type="evidence" value="ECO:0007669"/>
    <property type="project" value="InterPro"/>
</dbReference>
<dbReference type="Proteomes" id="UP000077202">
    <property type="component" value="Unassembled WGS sequence"/>
</dbReference>
<dbReference type="CDD" id="cd00265">
    <property type="entry name" value="MADS_MEF2_like"/>
    <property type="match status" value="1"/>
</dbReference>
<dbReference type="SMR" id="A0A176WRJ7"/>
<dbReference type="InterPro" id="IPR033896">
    <property type="entry name" value="MEF2-like_N"/>
</dbReference>
<dbReference type="InterPro" id="IPR036879">
    <property type="entry name" value="TF_MADSbox_sf"/>
</dbReference>
<dbReference type="Pfam" id="PF00319">
    <property type="entry name" value="SRF-TF"/>
    <property type="match status" value="1"/>
</dbReference>
<keyword evidence="5" id="KW-0539">Nucleus</keyword>
<dbReference type="PRINTS" id="PR00404">
    <property type="entry name" value="MADSDOMAIN"/>
</dbReference>
<dbReference type="PANTHER" id="PTHR48019">
    <property type="entry name" value="SERUM RESPONSE FACTOR HOMOLOG"/>
    <property type="match status" value="1"/>
</dbReference>
<dbReference type="GO" id="GO:0005634">
    <property type="term" value="C:nucleus"/>
    <property type="evidence" value="ECO:0007669"/>
    <property type="project" value="UniProtKB-SubCell"/>
</dbReference>
<dbReference type="EMBL" id="LVLJ01000095">
    <property type="protein sequence ID" value="OAE35747.1"/>
    <property type="molecule type" value="Genomic_DNA"/>
</dbReference>
<evidence type="ECO:0008006" key="14">
    <source>
        <dbReference type="Google" id="ProtNLM"/>
    </source>
</evidence>
<feature type="compositionally biased region" description="Polar residues" evidence="7">
    <location>
        <begin position="213"/>
        <end position="226"/>
    </location>
</feature>
<dbReference type="EMBL" id="AP019869">
    <property type="protein sequence ID" value="BBN08557.1"/>
    <property type="molecule type" value="Genomic_DNA"/>
</dbReference>
<keyword evidence="12" id="KW-1185">Reference proteome</keyword>
<name>A0A176WRJ7_MARPO</name>
<dbReference type="InterPro" id="IPR050142">
    <property type="entry name" value="MADS-box/MEF2_TF"/>
</dbReference>
<dbReference type="InterPro" id="IPR002100">
    <property type="entry name" value="TF_MADSbox"/>
</dbReference>
<evidence type="ECO:0000256" key="6">
    <source>
        <dbReference type="SAM" id="Coils"/>
    </source>
</evidence>
<dbReference type="GO" id="GO:0003700">
    <property type="term" value="F:DNA-binding transcription factor activity"/>
    <property type="evidence" value="ECO:0007669"/>
    <property type="project" value="InterPro"/>
</dbReference>
<dbReference type="PROSITE" id="PS51297">
    <property type="entry name" value="K_BOX"/>
    <property type="match status" value="1"/>
</dbReference>
<reference evidence="10" key="2">
    <citation type="journal article" date="2019" name="Curr. Biol.">
        <title>Chromatin organization in early land plants reveals an ancestral association between H3K27me3, transposons, and constitutive heterochromatin.</title>
        <authorList>
            <person name="Montgomery S.A."/>
            <person name="Tanizawa Y."/>
            <person name="Galik B."/>
            <person name="Wang N."/>
            <person name="Ito T."/>
            <person name="Mochizuki T."/>
            <person name="Akimcheva S."/>
            <person name="Bowman J."/>
            <person name="Cognat V."/>
            <person name="Drouard L."/>
            <person name="Ekker H."/>
            <person name="Houng S."/>
            <person name="Kohchi T."/>
            <person name="Lin S."/>
            <person name="Liu L.D."/>
            <person name="Nakamura Y."/>
            <person name="Valeeva L.R."/>
            <person name="Shakirov E.V."/>
            <person name="Shippen D.E."/>
            <person name="Wei W."/>
            <person name="Yagura M."/>
            <person name="Yamaoka S."/>
            <person name="Yamato K.T."/>
            <person name="Liu C."/>
            <person name="Berger F."/>
        </authorList>
    </citation>
    <scope>NUCLEOTIDE SEQUENCE [LARGE SCALE GENOMIC DNA]</scope>
    <source>
        <strain evidence="10">Tak-1</strain>
    </source>
</reference>
<dbReference type="SUPFAM" id="SSF55455">
    <property type="entry name" value="SRF-like"/>
    <property type="match status" value="1"/>
</dbReference>
<protein>
    <recommendedName>
        <fullName evidence="14">MADS-box domain-containing protein</fullName>
    </recommendedName>
</protein>
<dbReference type="Gene3D" id="3.40.1810.10">
    <property type="entry name" value="Transcription factor, MADS-box"/>
    <property type="match status" value="1"/>
</dbReference>
<comment type="subcellular location">
    <subcellularLocation>
        <location evidence="1">Nucleus</location>
    </subcellularLocation>
</comment>
<dbReference type="InterPro" id="IPR002487">
    <property type="entry name" value="TF_Kbox"/>
</dbReference>
<keyword evidence="4" id="KW-0804">Transcription</keyword>
<evidence type="ECO:0000256" key="2">
    <source>
        <dbReference type="ARBA" id="ARBA00023015"/>
    </source>
</evidence>
<dbReference type="GO" id="GO:0000977">
    <property type="term" value="F:RNA polymerase II transcription regulatory region sequence-specific DNA binding"/>
    <property type="evidence" value="ECO:0007669"/>
    <property type="project" value="InterPro"/>
</dbReference>
<dbReference type="SMART" id="SM00432">
    <property type="entry name" value="MADS"/>
    <property type="match status" value="1"/>
</dbReference>
<dbReference type="FunFam" id="3.40.1810.10:FF:000028">
    <property type="entry name" value="Agamous-like MADS-box protein AGL66 isoform A"/>
    <property type="match status" value="1"/>
</dbReference>
<evidence type="ECO:0000313" key="10">
    <source>
        <dbReference type="EMBL" id="BBN08557.1"/>
    </source>
</evidence>
<dbReference type="AlphaFoldDB" id="A0A176WRJ7"/>
<evidence type="ECO:0000259" key="8">
    <source>
        <dbReference type="PROSITE" id="PS50066"/>
    </source>
</evidence>
<evidence type="ECO:0000256" key="3">
    <source>
        <dbReference type="ARBA" id="ARBA00023125"/>
    </source>
</evidence>
<feature type="region of interest" description="Disordered" evidence="7">
    <location>
        <begin position="212"/>
        <end position="274"/>
    </location>
</feature>
<sequence>MGRVKLEIKKIENPTNRQVTYSKRRNGLIKKAYELSVLCDIDIAVIMFSPSGKLTQFCKNDRIEDVITRFANTPLHERTKRKFENLEYLNKAIRKLNSEREMEGQQPRGMGYGEHNSLEVEELQATLKKVLMEKQFFEQKARLFQGEESINSLTSMNQLVAIERELEQALVKVRERKGQLGQEESQLALMRQQNLLQHGTFVQQMMEMPARGGTSNLSDGQSTATNIGGGQGSQFHSWMDHRVNQDGYMDSAPTSMSMMSASQMRETGGNSESTASFYQGASQAQQMPLGGHGNHGNQLELRGGDGESNTNFFHGAKTEAGVQFFPGGSQAQLVPLSGHGSQLELRGGDSEANSGFYGGLQQQQQQQLPAVSHSSQVELRQQPITSSGITGFRPSMMNQGLRVGPQGLSLENFDDQNYEAPNYYNP</sequence>
<keyword evidence="2" id="KW-0805">Transcription regulation</keyword>
<dbReference type="Proteomes" id="UP001162541">
    <property type="component" value="Chromosome 4"/>
</dbReference>
<keyword evidence="6" id="KW-0175">Coiled coil</keyword>
<evidence type="ECO:0000313" key="13">
    <source>
        <dbReference type="Proteomes" id="UP001162541"/>
    </source>
</evidence>
<accession>A0A176WRJ7</accession>
<proteinExistence type="predicted"/>
<feature type="domain" description="K-box" evidence="9">
    <location>
        <begin position="120"/>
        <end position="212"/>
    </location>
</feature>
<dbReference type="GO" id="GO:0045944">
    <property type="term" value="P:positive regulation of transcription by RNA polymerase II"/>
    <property type="evidence" value="ECO:0007669"/>
    <property type="project" value="InterPro"/>
</dbReference>
<reference evidence="13" key="3">
    <citation type="journal article" date="2020" name="Curr. Biol.">
        <title>Chromatin organization in early land plants reveals an ancestral association between H3K27me3, transposons, and constitutive heterochromatin.</title>
        <authorList>
            <person name="Montgomery S.A."/>
            <person name="Tanizawa Y."/>
            <person name="Galik B."/>
            <person name="Wang N."/>
            <person name="Ito T."/>
            <person name="Mochizuki T."/>
            <person name="Akimcheva S."/>
            <person name="Bowman J.L."/>
            <person name="Cognat V."/>
            <person name="Marechal-Drouard L."/>
            <person name="Ekker H."/>
            <person name="Hong S.F."/>
            <person name="Kohchi T."/>
            <person name="Lin S.S."/>
            <person name="Liu L.D."/>
            <person name="Nakamura Y."/>
            <person name="Valeeva L.R."/>
            <person name="Shakirov E.V."/>
            <person name="Shippen D.E."/>
            <person name="Wei W.L."/>
            <person name="Yagura M."/>
            <person name="Yamaoka S."/>
            <person name="Yamato K.T."/>
            <person name="Liu C."/>
            <person name="Berger F."/>
        </authorList>
    </citation>
    <scope>NUCLEOTIDE SEQUENCE [LARGE SCALE GENOMIC DNA]</scope>
    <source>
        <strain evidence="13">Tak-1</strain>
    </source>
</reference>
<reference evidence="11 12" key="1">
    <citation type="submission" date="2016-03" db="EMBL/GenBank/DDBJ databases">
        <title>Mechanisms controlling the formation of the plant cell surface in tip-growing cells are functionally conserved among land plants.</title>
        <authorList>
            <person name="Honkanen S."/>
            <person name="Jones V.A."/>
            <person name="Morieri G."/>
            <person name="Champion C."/>
            <person name="Hetherington A.J."/>
            <person name="Kelly S."/>
            <person name="Saint-Marcoux D."/>
            <person name="Proust H."/>
            <person name="Prescott H."/>
            <person name="Dolan L."/>
        </authorList>
    </citation>
    <scope>NUCLEOTIDE SEQUENCE [LARGE SCALE GENOMIC DNA]</scope>
    <source>
        <strain evidence="12">cv. Tak-1 and cv. Tak-2</strain>
        <tissue evidence="11">Whole gametophyte</tissue>
    </source>
</reference>
<evidence type="ECO:0000256" key="1">
    <source>
        <dbReference type="ARBA" id="ARBA00004123"/>
    </source>
</evidence>
<organism evidence="11 12">
    <name type="scientific">Marchantia polymorpha subsp. ruderalis</name>
    <dbReference type="NCBI Taxonomy" id="1480154"/>
    <lineage>
        <taxon>Eukaryota</taxon>
        <taxon>Viridiplantae</taxon>
        <taxon>Streptophyta</taxon>
        <taxon>Embryophyta</taxon>
        <taxon>Marchantiophyta</taxon>
        <taxon>Marchantiopsida</taxon>
        <taxon>Marchantiidae</taxon>
        <taxon>Marchantiales</taxon>
        <taxon>Marchantiaceae</taxon>
        <taxon>Marchantia</taxon>
    </lineage>
</organism>
<feature type="domain" description="MADS-box" evidence="8">
    <location>
        <begin position="1"/>
        <end position="61"/>
    </location>
</feature>
<evidence type="ECO:0000259" key="9">
    <source>
        <dbReference type="PROSITE" id="PS51297"/>
    </source>
</evidence>
<evidence type="ECO:0000256" key="4">
    <source>
        <dbReference type="ARBA" id="ARBA00023163"/>
    </source>
</evidence>
<dbReference type="PROSITE" id="PS00350">
    <property type="entry name" value="MADS_BOX_1"/>
    <property type="match status" value="1"/>
</dbReference>
<gene>
    <name evidence="11" type="ORF">AXG93_1154s2030</name>
    <name evidence="10" type="ORF">Mp_4g12490</name>
</gene>
<evidence type="ECO:0000313" key="12">
    <source>
        <dbReference type="Proteomes" id="UP000077202"/>
    </source>
</evidence>
<evidence type="ECO:0000256" key="7">
    <source>
        <dbReference type="SAM" id="MobiDB-lite"/>
    </source>
</evidence>
<evidence type="ECO:0000313" key="11">
    <source>
        <dbReference type="EMBL" id="OAE35747.1"/>
    </source>
</evidence>